<evidence type="ECO:0000313" key="2">
    <source>
        <dbReference type="Proteomes" id="UP000319576"/>
    </source>
</evidence>
<dbReference type="SUPFAM" id="SSF53649">
    <property type="entry name" value="Alkaline phosphatase-like"/>
    <property type="match status" value="1"/>
</dbReference>
<evidence type="ECO:0008006" key="3">
    <source>
        <dbReference type="Google" id="ProtNLM"/>
    </source>
</evidence>
<dbReference type="OrthoDB" id="127333at2"/>
<dbReference type="PANTHER" id="PTHR43737">
    <property type="entry name" value="BLL7424 PROTEIN"/>
    <property type="match status" value="1"/>
</dbReference>
<dbReference type="AlphaFoldDB" id="A0A517XSL7"/>
<sequence length="428" mass="45524" precursor="true">MTLSRRQLLTAAAGVSVSGWLGRLAAADAKPRRSVVLLWMAGGPATIDLFDLKPGHDNGGPFRPVDTTAPGLRIGEHLPNLAYHGHRLAVLRGMSTREGDHGRGTYLMRTGVVPSAAGIQYPTVGSLLSKELGDPAGELPNFVSIAPQRFFSQEAYSPGFLGPQHAPLIVGDGQFGPNVPDIDAVLRVADLARPRTVAEDAAATRLDLLRGVHDDFAATHPGGVTRAHAAAYDRAVRLMRSAGGKVFDLTEEKANVRDAYGRNLFGQGCLLARRLVERGVPFVEVTLGGWDTHSNNFDQVRALCGTLDRAWAQLMTELTERGLIDRTTVVFAGEFGRTPKINQQRGRDHFSTAWSTVVAGGGVKGGQAVGRTSADGVTVTDRPVSAADFLATLCRIVGVDPEKPNMSNVGRPIPIADRGANPVTEVVA</sequence>
<dbReference type="PANTHER" id="PTHR43737:SF1">
    <property type="entry name" value="DUF1501 DOMAIN-CONTAINING PROTEIN"/>
    <property type="match status" value="1"/>
</dbReference>
<evidence type="ECO:0000313" key="1">
    <source>
        <dbReference type="EMBL" id="QDU20483.1"/>
    </source>
</evidence>
<name>A0A517XSL7_9BACT</name>
<accession>A0A517XSL7</accession>
<gene>
    <name evidence="1" type="ORF">ETAA1_24350</name>
</gene>
<dbReference type="Proteomes" id="UP000319576">
    <property type="component" value="Chromosome"/>
</dbReference>
<reference evidence="1 2" key="1">
    <citation type="submission" date="2019-02" db="EMBL/GenBank/DDBJ databases">
        <title>Deep-cultivation of Planctomycetes and their phenomic and genomic characterization uncovers novel biology.</title>
        <authorList>
            <person name="Wiegand S."/>
            <person name="Jogler M."/>
            <person name="Boedeker C."/>
            <person name="Pinto D."/>
            <person name="Vollmers J."/>
            <person name="Rivas-Marin E."/>
            <person name="Kohn T."/>
            <person name="Peeters S.H."/>
            <person name="Heuer A."/>
            <person name="Rast P."/>
            <person name="Oberbeckmann S."/>
            <person name="Bunk B."/>
            <person name="Jeske O."/>
            <person name="Meyerdierks A."/>
            <person name="Storesund J.E."/>
            <person name="Kallscheuer N."/>
            <person name="Luecker S."/>
            <person name="Lage O.M."/>
            <person name="Pohl T."/>
            <person name="Merkel B.J."/>
            <person name="Hornburger P."/>
            <person name="Mueller R.-W."/>
            <person name="Bruemmer F."/>
            <person name="Labrenz M."/>
            <person name="Spormann A.M."/>
            <person name="Op den Camp H."/>
            <person name="Overmann J."/>
            <person name="Amann R."/>
            <person name="Jetten M.S.M."/>
            <person name="Mascher T."/>
            <person name="Medema M.H."/>
            <person name="Devos D.P."/>
            <person name="Kaster A.-K."/>
            <person name="Ovreas L."/>
            <person name="Rohde M."/>
            <person name="Galperin M.Y."/>
            <person name="Jogler C."/>
        </authorList>
    </citation>
    <scope>NUCLEOTIDE SEQUENCE [LARGE SCALE GENOMIC DNA]</scope>
    <source>
        <strain evidence="1 2">ETA_A1</strain>
    </source>
</reference>
<dbReference type="InterPro" id="IPR010869">
    <property type="entry name" value="DUF1501"/>
</dbReference>
<dbReference type="InterPro" id="IPR006311">
    <property type="entry name" value="TAT_signal"/>
</dbReference>
<dbReference type="RefSeq" id="WP_145238103.1">
    <property type="nucleotide sequence ID" value="NZ_CP036273.1"/>
</dbReference>
<proteinExistence type="predicted"/>
<dbReference type="KEGG" id="uli:ETAA1_24350"/>
<dbReference type="Gene3D" id="3.40.720.10">
    <property type="entry name" value="Alkaline Phosphatase, subunit A"/>
    <property type="match status" value="1"/>
</dbReference>
<dbReference type="Pfam" id="PF07394">
    <property type="entry name" value="DUF1501"/>
    <property type="match status" value="1"/>
</dbReference>
<dbReference type="PROSITE" id="PS51318">
    <property type="entry name" value="TAT"/>
    <property type="match status" value="1"/>
</dbReference>
<keyword evidence="2" id="KW-1185">Reference proteome</keyword>
<dbReference type="EMBL" id="CP036273">
    <property type="protein sequence ID" value="QDU20483.1"/>
    <property type="molecule type" value="Genomic_DNA"/>
</dbReference>
<organism evidence="1 2">
    <name type="scientific">Urbifossiella limnaea</name>
    <dbReference type="NCBI Taxonomy" id="2528023"/>
    <lineage>
        <taxon>Bacteria</taxon>
        <taxon>Pseudomonadati</taxon>
        <taxon>Planctomycetota</taxon>
        <taxon>Planctomycetia</taxon>
        <taxon>Gemmatales</taxon>
        <taxon>Gemmataceae</taxon>
        <taxon>Urbifossiella</taxon>
    </lineage>
</organism>
<dbReference type="InterPro" id="IPR017850">
    <property type="entry name" value="Alkaline_phosphatase_core_sf"/>
</dbReference>
<protein>
    <recommendedName>
        <fullName evidence="3">DUF1501 domain-containing protein</fullName>
    </recommendedName>
</protein>